<dbReference type="Gene3D" id="3.15.20.10">
    <property type="entry name" value="Bactericidal permeability-increasing protein, domain 2"/>
    <property type="match status" value="1"/>
</dbReference>
<dbReference type="AlphaFoldDB" id="A0A8K0ACS4"/>
<dbReference type="GO" id="GO:0005615">
    <property type="term" value="C:extracellular space"/>
    <property type="evidence" value="ECO:0007669"/>
    <property type="project" value="TreeGrafter"/>
</dbReference>
<sequence>MVSCERVLQVGLLLVSCSSCLAGNQSSGANATFTKAAMEYGTRMFTWMIQQKMNNFHIPASKGEMDLPFGTMEHYTKNVYLSDFAIGHTSMDADPDVGLRMIISAESAGINGDWGFRMTSGFVVASDVGRFEVSVSSAHIDVVVAMDEKAASEATMSLLSCDAGVGSMKLVFHGGASWIYNFISPIMVEGLKEQLGEMHRYKVTEPRQLQQRRGELCSTNALRIIQSPTMSCDRALQLILLLVSCAAVLAGKSPGVRSIFTQSCLDYGAGVFSRMIQTNVDNIRIPPSSGEIASPIGTVEYFIKNMELTDFDMGHSRMGVVPEVGASMSISVDTAGVKGDWGYQLKSIFPMADSGSFDVTVEAAYIDVVIAIMQHKTGRPTASLASCDAGIGNMDLTFHGGASWLYNLFSPVIVQQLKTELDEMLCDAVNKSVQNKMDGGMASTPVIVPLIGDIYLDMTLVDDVVFGIGNCQALVKGATRQNGTNPDAALQPRDLPNTNYTGAPRMLYYDITEYFFDSIGQAFFQSGRLSAVIKPSDVPADSPIQLRPSDKVINTVLPEIQEKYPDATLQVHLNASAPPKVSITEEGAVLSLAGRAVTYASEHGGRLTRLFGVKLAMDVPVSFRVSGINLTANASASSARVEIQPLKSSKVGEIGPDAEKLIEQYLCRQVVIPWFNRFLQVGVPFKLNKVKYVDPEVHLHKHYLTIETDIVIVSRSGGHVTSSDMRTDRPSSTSPSPATRLQTHHTPS</sequence>
<dbReference type="Proteomes" id="UP000838412">
    <property type="component" value="Chromosome 7"/>
</dbReference>
<evidence type="ECO:0000256" key="4">
    <source>
        <dbReference type="SAM" id="MobiDB-lite"/>
    </source>
</evidence>
<name>A0A8K0ACS4_BRALA</name>
<dbReference type="InterPro" id="IPR001124">
    <property type="entry name" value="Lipid-bd_serum_glycop_C"/>
</dbReference>
<dbReference type="Gene3D" id="3.15.10.10">
    <property type="entry name" value="Bactericidal permeability-increasing protein, domain 1"/>
    <property type="match status" value="2"/>
</dbReference>
<evidence type="ECO:0000256" key="2">
    <source>
        <dbReference type="ARBA" id="ARBA00023157"/>
    </source>
</evidence>
<keyword evidence="9" id="KW-1185">Reference proteome</keyword>
<keyword evidence="3" id="KW-0325">Glycoprotein</keyword>
<dbReference type="PROSITE" id="PS51257">
    <property type="entry name" value="PROKAR_LIPOPROTEIN"/>
    <property type="match status" value="1"/>
</dbReference>
<feature type="signal peptide" evidence="5">
    <location>
        <begin position="1"/>
        <end position="22"/>
    </location>
</feature>
<proteinExistence type="inferred from homology"/>
<dbReference type="Pfam" id="PF02886">
    <property type="entry name" value="LBP_BPI_CETP_C"/>
    <property type="match status" value="1"/>
</dbReference>
<evidence type="ECO:0000256" key="1">
    <source>
        <dbReference type="ARBA" id="ARBA00007292"/>
    </source>
</evidence>
<evidence type="ECO:0000256" key="3">
    <source>
        <dbReference type="ARBA" id="ARBA00023180"/>
    </source>
</evidence>
<dbReference type="FunFam" id="3.15.10.10:FF:000001">
    <property type="entry name" value="phospholipid transfer protein-like"/>
    <property type="match status" value="1"/>
</dbReference>
<gene>
    <name evidence="8" type="primary">LBP</name>
    <name evidence="8" type="ORF">BLAG_LOCUS22690</name>
</gene>
<dbReference type="InterPro" id="IPR017943">
    <property type="entry name" value="Bactericidal_perm-incr_a/b_dom"/>
</dbReference>
<keyword evidence="5" id="KW-0732">Signal</keyword>
<dbReference type="OrthoDB" id="10255543at2759"/>
<dbReference type="Pfam" id="PF01273">
    <property type="entry name" value="LBP_BPI_CETP"/>
    <property type="match status" value="2"/>
</dbReference>
<dbReference type="SMART" id="SM00328">
    <property type="entry name" value="BPI1"/>
    <property type="match status" value="1"/>
</dbReference>
<feature type="domain" description="Lipid-binding serum glycoprotein C-terminal" evidence="7">
    <location>
        <begin position="501"/>
        <end position="708"/>
    </location>
</feature>
<evidence type="ECO:0000259" key="6">
    <source>
        <dbReference type="SMART" id="SM00328"/>
    </source>
</evidence>
<dbReference type="EMBL" id="OV696692">
    <property type="protein sequence ID" value="CAH1270392.1"/>
    <property type="molecule type" value="Genomic_DNA"/>
</dbReference>
<dbReference type="SUPFAM" id="SSF55394">
    <property type="entry name" value="Bactericidal permeability-increasing protein, BPI"/>
    <property type="match status" value="3"/>
</dbReference>
<keyword evidence="2" id="KW-1015">Disulfide bond</keyword>
<accession>A0A8K0ACS4</accession>
<comment type="similarity">
    <text evidence="1">Belongs to the BPI/LBP/Plunc superfamily. BPI/LBP family.</text>
</comment>
<dbReference type="InterPro" id="IPR017942">
    <property type="entry name" value="Lipid-bd_serum_glycop_N"/>
</dbReference>
<feature type="compositionally biased region" description="Low complexity" evidence="4">
    <location>
        <begin position="730"/>
        <end position="740"/>
    </location>
</feature>
<evidence type="ECO:0000313" key="9">
    <source>
        <dbReference type="Proteomes" id="UP000838412"/>
    </source>
</evidence>
<dbReference type="SMART" id="SM00329">
    <property type="entry name" value="BPI2"/>
    <property type="match status" value="1"/>
</dbReference>
<evidence type="ECO:0000313" key="8">
    <source>
        <dbReference type="EMBL" id="CAH1270392.1"/>
    </source>
</evidence>
<protein>
    <submittedName>
        <fullName evidence="8">LBP protein</fullName>
    </submittedName>
</protein>
<evidence type="ECO:0000256" key="5">
    <source>
        <dbReference type="SAM" id="SignalP"/>
    </source>
</evidence>
<feature type="domain" description="Lipid-binding serum glycoprotein N-terminal" evidence="6">
    <location>
        <begin position="261"/>
        <end position="484"/>
    </location>
</feature>
<feature type="region of interest" description="Disordered" evidence="4">
    <location>
        <begin position="719"/>
        <end position="748"/>
    </location>
</feature>
<evidence type="ECO:0000259" key="7">
    <source>
        <dbReference type="SMART" id="SM00329"/>
    </source>
</evidence>
<feature type="chain" id="PRO_5035430402" evidence="5">
    <location>
        <begin position="23"/>
        <end position="748"/>
    </location>
</feature>
<dbReference type="PANTHER" id="PTHR10504">
    <property type="entry name" value="BACTERICIDAL PERMEABILITY-INCREASING BPI PROTEIN-RELATED"/>
    <property type="match status" value="1"/>
</dbReference>
<organism evidence="8 9">
    <name type="scientific">Branchiostoma lanceolatum</name>
    <name type="common">Common lancelet</name>
    <name type="synonym">Amphioxus lanceolatum</name>
    <dbReference type="NCBI Taxonomy" id="7740"/>
    <lineage>
        <taxon>Eukaryota</taxon>
        <taxon>Metazoa</taxon>
        <taxon>Chordata</taxon>
        <taxon>Cephalochordata</taxon>
        <taxon>Leptocardii</taxon>
        <taxon>Amphioxiformes</taxon>
        <taxon>Branchiostomatidae</taxon>
        <taxon>Branchiostoma</taxon>
    </lineage>
</organism>
<dbReference type="GO" id="GO:0008289">
    <property type="term" value="F:lipid binding"/>
    <property type="evidence" value="ECO:0007669"/>
    <property type="project" value="InterPro"/>
</dbReference>
<dbReference type="InterPro" id="IPR032942">
    <property type="entry name" value="BPI/LBP/Plunc"/>
</dbReference>
<reference evidence="8" key="1">
    <citation type="submission" date="2022-01" db="EMBL/GenBank/DDBJ databases">
        <authorList>
            <person name="Braso-Vives M."/>
        </authorList>
    </citation>
    <scope>NUCLEOTIDE SEQUENCE</scope>
</reference>
<dbReference type="PANTHER" id="PTHR10504:SF131">
    <property type="entry name" value="BPI2 DOMAIN-CONTAINING PROTEIN"/>
    <property type="match status" value="1"/>
</dbReference>